<comment type="caution">
    <text evidence="3">The sequence shown here is derived from an EMBL/GenBank/DDBJ whole genome shotgun (WGS) entry which is preliminary data.</text>
</comment>
<dbReference type="PANTHER" id="PTHR40048">
    <property type="entry name" value="RHAMNOSYL O-METHYLTRANSFERASE"/>
    <property type="match status" value="1"/>
</dbReference>
<dbReference type="PANTHER" id="PTHR40048:SF1">
    <property type="entry name" value="RHAMNOSYL O-METHYLTRANSFERASE"/>
    <property type="match status" value="1"/>
</dbReference>
<dbReference type="STRING" id="1157962.A0A250X411"/>
<evidence type="ECO:0000256" key="1">
    <source>
        <dbReference type="ARBA" id="ARBA00022603"/>
    </source>
</evidence>
<gene>
    <name evidence="3" type="ORF">CEUSTIGMA_g5260.t1</name>
</gene>
<dbReference type="GO" id="GO:0005886">
    <property type="term" value="C:plasma membrane"/>
    <property type="evidence" value="ECO:0007669"/>
    <property type="project" value="TreeGrafter"/>
</dbReference>
<keyword evidence="1" id="KW-0489">Methyltransferase</keyword>
<dbReference type="GO" id="GO:0032259">
    <property type="term" value="P:methylation"/>
    <property type="evidence" value="ECO:0007669"/>
    <property type="project" value="UniProtKB-KW"/>
</dbReference>
<evidence type="ECO:0000313" key="3">
    <source>
        <dbReference type="EMBL" id="GAX77817.1"/>
    </source>
</evidence>
<evidence type="ECO:0000256" key="2">
    <source>
        <dbReference type="ARBA" id="ARBA00022679"/>
    </source>
</evidence>
<dbReference type="InterPro" id="IPR029063">
    <property type="entry name" value="SAM-dependent_MTases_sf"/>
</dbReference>
<dbReference type="EMBL" id="BEGY01000027">
    <property type="protein sequence ID" value="GAX77817.1"/>
    <property type="molecule type" value="Genomic_DNA"/>
</dbReference>
<reference evidence="3 4" key="1">
    <citation type="submission" date="2017-08" db="EMBL/GenBank/DDBJ databases">
        <title>Acidophilic green algal genome provides insights into adaptation to an acidic environment.</title>
        <authorList>
            <person name="Hirooka S."/>
            <person name="Hirose Y."/>
            <person name="Kanesaki Y."/>
            <person name="Higuchi S."/>
            <person name="Fujiwara T."/>
            <person name="Onuma R."/>
            <person name="Era A."/>
            <person name="Ohbayashi R."/>
            <person name="Uzuka A."/>
            <person name="Nozaki H."/>
            <person name="Yoshikawa H."/>
            <person name="Miyagishima S.Y."/>
        </authorList>
    </citation>
    <scope>NUCLEOTIDE SEQUENCE [LARGE SCALE GENOMIC DNA]</scope>
    <source>
        <strain evidence="3 4">NIES-2499</strain>
    </source>
</reference>
<keyword evidence="4" id="KW-1185">Reference proteome</keyword>
<accession>A0A250X411</accession>
<dbReference type="Proteomes" id="UP000232323">
    <property type="component" value="Unassembled WGS sequence"/>
</dbReference>
<dbReference type="InterPro" id="IPR007072">
    <property type="entry name" value="RNMT_CmcI"/>
</dbReference>
<keyword evidence="2" id="KW-0808">Transferase</keyword>
<evidence type="ECO:0008006" key="5">
    <source>
        <dbReference type="Google" id="ProtNLM"/>
    </source>
</evidence>
<dbReference type="GO" id="GO:0008168">
    <property type="term" value="F:methyltransferase activity"/>
    <property type="evidence" value="ECO:0007669"/>
    <property type="project" value="UniProtKB-KW"/>
</dbReference>
<dbReference type="AlphaFoldDB" id="A0A250X411"/>
<organism evidence="3 4">
    <name type="scientific">Chlamydomonas eustigma</name>
    <dbReference type="NCBI Taxonomy" id="1157962"/>
    <lineage>
        <taxon>Eukaryota</taxon>
        <taxon>Viridiplantae</taxon>
        <taxon>Chlorophyta</taxon>
        <taxon>core chlorophytes</taxon>
        <taxon>Chlorophyceae</taxon>
        <taxon>CS clade</taxon>
        <taxon>Chlamydomonadales</taxon>
        <taxon>Chlamydomonadaceae</taxon>
        <taxon>Chlamydomonas</taxon>
    </lineage>
</organism>
<name>A0A250X411_9CHLO</name>
<dbReference type="Pfam" id="PF04989">
    <property type="entry name" value="RMNT_CmcI"/>
    <property type="match status" value="1"/>
</dbReference>
<dbReference type="OrthoDB" id="186626at2759"/>
<dbReference type="GO" id="GO:0008610">
    <property type="term" value="P:lipid biosynthetic process"/>
    <property type="evidence" value="ECO:0007669"/>
    <property type="project" value="InterPro"/>
</dbReference>
<protein>
    <recommendedName>
        <fullName evidence="5">Rhamnosyl O-methyltransferase</fullName>
    </recommendedName>
</protein>
<dbReference type="Gene3D" id="3.40.50.150">
    <property type="entry name" value="Vaccinia Virus protein VP39"/>
    <property type="match status" value="1"/>
</dbReference>
<dbReference type="SUPFAM" id="SSF53335">
    <property type="entry name" value="S-adenosyl-L-methionine-dependent methyltransferases"/>
    <property type="match status" value="1"/>
</dbReference>
<evidence type="ECO:0000313" key="4">
    <source>
        <dbReference type="Proteomes" id="UP000232323"/>
    </source>
</evidence>
<proteinExistence type="predicted"/>
<sequence>MASMGTTGTANGGSALLWSGIMELAGLEESKIITVDIQNPVWNPQDQKLQAVHPSTLCLFQGDTLDPDLVTTISAAAATKRVVMVTLDSGHNMEHVLKEMEKYCPLVTVGAYCIVEDTKMSRWHSTGPLMAVKAFLEKHREFESDRSRELMYTHHSMGYLKRIK</sequence>